<organism evidence="3 4">
    <name type="scientific">Nephila pilipes</name>
    <name type="common">Giant wood spider</name>
    <name type="synonym">Nephila maculata</name>
    <dbReference type="NCBI Taxonomy" id="299642"/>
    <lineage>
        <taxon>Eukaryota</taxon>
        <taxon>Metazoa</taxon>
        <taxon>Ecdysozoa</taxon>
        <taxon>Arthropoda</taxon>
        <taxon>Chelicerata</taxon>
        <taxon>Arachnida</taxon>
        <taxon>Araneae</taxon>
        <taxon>Araneomorphae</taxon>
        <taxon>Entelegynae</taxon>
        <taxon>Araneoidea</taxon>
        <taxon>Nephilidae</taxon>
        <taxon>Nephila</taxon>
    </lineage>
</organism>
<gene>
    <name evidence="3" type="ORF">NPIL_29271</name>
</gene>
<keyword evidence="1" id="KW-0175">Coiled coil</keyword>
<comment type="caution">
    <text evidence="3">The sequence shown here is derived from an EMBL/GenBank/DDBJ whole genome shotgun (WGS) entry which is preliminary data.</text>
</comment>
<feature type="compositionally biased region" description="Basic and acidic residues" evidence="2">
    <location>
        <begin position="110"/>
        <end position="122"/>
    </location>
</feature>
<feature type="compositionally biased region" description="Basic and acidic residues" evidence="2">
    <location>
        <begin position="73"/>
        <end position="90"/>
    </location>
</feature>
<dbReference type="AlphaFoldDB" id="A0A8X6R5F5"/>
<dbReference type="EMBL" id="BMAW01038114">
    <property type="protein sequence ID" value="GFU51075.1"/>
    <property type="molecule type" value="Genomic_DNA"/>
</dbReference>
<feature type="coiled-coil region" evidence="1">
    <location>
        <begin position="6"/>
        <end position="33"/>
    </location>
</feature>
<protein>
    <submittedName>
        <fullName evidence="3">Uncharacterized protein</fullName>
    </submittedName>
</protein>
<proteinExistence type="predicted"/>
<name>A0A8X6R5F5_NEPPI</name>
<feature type="region of interest" description="Disordered" evidence="2">
    <location>
        <begin position="34"/>
        <end position="122"/>
    </location>
</feature>
<dbReference type="Proteomes" id="UP000887013">
    <property type="component" value="Unassembled WGS sequence"/>
</dbReference>
<evidence type="ECO:0000256" key="2">
    <source>
        <dbReference type="SAM" id="MobiDB-lite"/>
    </source>
</evidence>
<keyword evidence="4" id="KW-1185">Reference proteome</keyword>
<evidence type="ECO:0000313" key="3">
    <source>
        <dbReference type="EMBL" id="GFU51075.1"/>
    </source>
</evidence>
<reference evidence="3" key="1">
    <citation type="submission" date="2020-08" db="EMBL/GenBank/DDBJ databases">
        <title>Multicomponent nature underlies the extraordinary mechanical properties of spider dragline silk.</title>
        <authorList>
            <person name="Kono N."/>
            <person name="Nakamura H."/>
            <person name="Mori M."/>
            <person name="Yoshida Y."/>
            <person name="Ohtoshi R."/>
            <person name="Malay A.D."/>
            <person name="Moran D.A.P."/>
            <person name="Tomita M."/>
            <person name="Numata K."/>
            <person name="Arakawa K."/>
        </authorList>
    </citation>
    <scope>NUCLEOTIDE SEQUENCE</scope>
</reference>
<evidence type="ECO:0000313" key="4">
    <source>
        <dbReference type="Proteomes" id="UP000887013"/>
    </source>
</evidence>
<feature type="compositionally biased region" description="Low complexity" evidence="2">
    <location>
        <begin position="39"/>
        <end position="52"/>
    </location>
</feature>
<sequence length="271" mass="31247">MLNTERDMFQTERDELLTENARLRRALRSLAQMISDPCSSEPRAASPRSSPSMAKPTFAQRGTHPPIHKRSRSKEEKKSSKWNRTDEGKSSRRHTSPDARPYNPRSQHATPHDPRSEEVRPRDFKIHPRHIAFFGRCFLPSSREEPRPQICFHHHGMVVFISLDDGFTLTNGAVSYALDQWCANTLSKCLTFINIGTVCVIDARSKVQFRAFQNSLPTLSPWQRLTIVTLNHLKEDMGPCPYCYRNECHRWLATQGMSTLPHFSIYPIHHT</sequence>
<accession>A0A8X6R5F5</accession>
<evidence type="ECO:0000256" key="1">
    <source>
        <dbReference type="SAM" id="Coils"/>
    </source>
</evidence>